<name>A0A7G9V262_9CAUD</name>
<sequence>MRTIKAQEFAKPYQYEAAKKQARRSDIGRRSGRRGTQAWGNWQEKE</sequence>
<reference evidence="2 3" key="1">
    <citation type="submission" date="2020-06" db="EMBL/GenBank/DDBJ databases">
        <title>Characterization of Pseudomonas phiPsa374-like phages.</title>
        <authorList>
            <person name="Warring S."/>
            <person name="Malone L.M."/>
            <person name="Easingwood R.A."/>
            <person name="Rigano L."/>
            <person name="Frampton R.A."/>
            <person name="Lopez Acedo E."/>
            <person name="Templeton M.D."/>
            <person name="Kleffmann T."/>
            <person name="Bostina M."/>
            <person name="Fineran P.C."/>
        </authorList>
    </citation>
    <scope>NUCLEOTIDE SEQUENCE [LARGE SCALE GENOMIC DNA]</scope>
</reference>
<dbReference type="Proteomes" id="UP000516132">
    <property type="component" value="Segment"/>
</dbReference>
<dbReference type="EMBL" id="MT670419">
    <property type="protein sequence ID" value="QNO00368.1"/>
    <property type="molecule type" value="Genomic_DNA"/>
</dbReference>
<proteinExistence type="predicted"/>
<protein>
    <submittedName>
        <fullName evidence="2">Uncharacterized protein</fullName>
    </submittedName>
</protein>
<gene>
    <name evidence="2" type="ORF">phiPsa315_161</name>
</gene>
<organism evidence="2 3">
    <name type="scientific">Pseudomonas phage phiPsa315</name>
    <dbReference type="NCBI Taxonomy" id="1460363"/>
    <lineage>
        <taxon>Viruses</taxon>
        <taxon>Duplodnaviria</taxon>
        <taxon>Heunggongvirae</taxon>
        <taxon>Uroviricota</taxon>
        <taxon>Caudoviricetes</taxon>
        <taxon>Vandenendeviridae</taxon>
        <taxon>Gorskivirinae</taxon>
        <taxon>Otagovirus</taxon>
        <taxon>Otagovirus psa315</taxon>
    </lineage>
</organism>
<evidence type="ECO:0000313" key="3">
    <source>
        <dbReference type="Proteomes" id="UP000516132"/>
    </source>
</evidence>
<keyword evidence="3" id="KW-1185">Reference proteome</keyword>
<feature type="compositionally biased region" description="Basic and acidic residues" evidence="1">
    <location>
        <begin position="17"/>
        <end position="29"/>
    </location>
</feature>
<evidence type="ECO:0000256" key="1">
    <source>
        <dbReference type="SAM" id="MobiDB-lite"/>
    </source>
</evidence>
<evidence type="ECO:0000313" key="2">
    <source>
        <dbReference type="EMBL" id="QNO00368.1"/>
    </source>
</evidence>
<accession>A0A7G9V262</accession>
<feature type="region of interest" description="Disordered" evidence="1">
    <location>
        <begin position="17"/>
        <end position="46"/>
    </location>
</feature>